<keyword evidence="2" id="KW-0732">Signal</keyword>
<evidence type="ECO:0000313" key="4">
    <source>
        <dbReference type="Proteomes" id="UP000324800"/>
    </source>
</evidence>
<accession>A0A5J4TNH1</accession>
<proteinExistence type="predicted"/>
<feature type="chain" id="PRO_5023920383" evidence="2">
    <location>
        <begin position="18"/>
        <end position="109"/>
    </location>
</feature>
<evidence type="ECO:0000313" key="3">
    <source>
        <dbReference type="EMBL" id="KAA6360086.1"/>
    </source>
</evidence>
<reference evidence="3 4" key="1">
    <citation type="submission" date="2019-03" db="EMBL/GenBank/DDBJ databases">
        <title>Single cell metagenomics reveals metabolic interactions within the superorganism composed of flagellate Streblomastix strix and complex community of Bacteroidetes bacteria on its surface.</title>
        <authorList>
            <person name="Treitli S.C."/>
            <person name="Kolisko M."/>
            <person name="Husnik F."/>
            <person name="Keeling P."/>
            <person name="Hampl V."/>
        </authorList>
    </citation>
    <scope>NUCLEOTIDE SEQUENCE [LARGE SCALE GENOMIC DNA]</scope>
    <source>
        <strain evidence="3">ST1C</strain>
    </source>
</reference>
<feature type="compositionally biased region" description="Basic and acidic residues" evidence="1">
    <location>
        <begin position="95"/>
        <end position="109"/>
    </location>
</feature>
<evidence type="ECO:0000256" key="1">
    <source>
        <dbReference type="SAM" id="MobiDB-lite"/>
    </source>
</evidence>
<organism evidence="3 4">
    <name type="scientific">Streblomastix strix</name>
    <dbReference type="NCBI Taxonomy" id="222440"/>
    <lineage>
        <taxon>Eukaryota</taxon>
        <taxon>Metamonada</taxon>
        <taxon>Preaxostyla</taxon>
        <taxon>Oxymonadida</taxon>
        <taxon>Streblomastigidae</taxon>
        <taxon>Streblomastix</taxon>
    </lineage>
</organism>
<protein>
    <submittedName>
        <fullName evidence="3">Uncharacterized protein</fullName>
    </submittedName>
</protein>
<name>A0A5J4TNH1_9EUKA</name>
<comment type="caution">
    <text evidence="3">The sequence shown here is derived from an EMBL/GenBank/DDBJ whole genome shotgun (WGS) entry which is preliminary data.</text>
</comment>
<evidence type="ECO:0000256" key="2">
    <source>
        <dbReference type="SAM" id="SignalP"/>
    </source>
</evidence>
<sequence length="109" mass="12749">MLALLAFVKQSVLSVLSVPNHKVNQSEICHQPQCHKLESWRNLNRLQPNQKTQTMWEKRSIATNRAETLQPREISVEISLWSREEEPADDNGSSGDERKDWRIDIQREN</sequence>
<feature type="signal peptide" evidence="2">
    <location>
        <begin position="1"/>
        <end position="17"/>
    </location>
</feature>
<dbReference type="AlphaFoldDB" id="A0A5J4TNH1"/>
<dbReference type="EMBL" id="SNRW01027455">
    <property type="protein sequence ID" value="KAA6360086.1"/>
    <property type="molecule type" value="Genomic_DNA"/>
</dbReference>
<gene>
    <name evidence="3" type="ORF">EZS28_044388</name>
</gene>
<feature type="region of interest" description="Disordered" evidence="1">
    <location>
        <begin position="80"/>
        <end position="109"/>
    </location>
</feature>
<dbReference type="Proteomes" id="UP000324800">
    <property type="component" value="Unassembled WGS sequence"/>
</dbReference>